<protein>
    <submittedName>
        <fullName evidence="1">Uncharacterized protein</fullName>
    </submittedName>
</protein>
<proteinExistence type="predicted"/>
<accession>A0A3A2Z5B6</accession>
<dbReference type="EMBL" id="MVGC01000589">
    <property type="protein sequence ID" value="RJE18259.1"/>
    <property type="molecule type" value="Genomic_DNA"/>
</dbReference>
<evidence type="ECO:0000313" key="2">
    <source>
        <dbReference type="Proteomes" id="UP000266188"/>
    </source>
</evidence>
<dbReference type="AlphaFoldDB" id="A0A3A2Z5B6"/>
<keyword evidence="2" id="KW-1185">Reference proteome</keyword>
<dbReference type="Proteomes" id="UP000266188">
    <property type="component" value="Unassembled WGS sequence"/>
</dbReference>
<name>A0A3A2Z5B6_9EURO</name>
<sequence>MSSFPISPVHNHFKTMPYRSQFVTGYESFDDEPVFGSQTHGTTMAVSTLRGTKVYQQNYLYICCQCNDGPKLYNVQPVCIVCEHKACKWCSQVK</sequence>
<reference evidence="2" key="1">
    <citation type="submission" date="2017-02" db="EMBL/GenBank/DDBJ databases">
        <authorList>
            <person name="Tafer H."/>
            <person name="Lopandic K."/>
        </authorList>
    </citation>
    <scope>NUCLEOTIDE SEQUENCE [LARGE SCALE GENOMIC DNA]</scope>
    <source>
        <strain evidence="2">CBS 366.77</strain>
    </source>
</reference>
<organism evidence="1 2">
    <name type="scientific">Aspergillus sclerotialis</name>
    <dbReference type="NCBI Taxonomy" id="2070753"/>
    <lineage>
        <taxon>Eukaryota</taxon>
        <taxon>Fungi</taxon>
        <taxon>Dikarya</taxon>
        <taxon>Ascomycota</taxon>
        <taxon>Pezizomycotina</taxon>
        <taxon>Eurotiomycetes</taxon>
        <taxon>Eurotiomycetidae</taxon>
        <taxon>Eurotiales</taxon>
        <taxon>Aspergillaceae</taxon>
        <taxon>Aspergillus</taxon>
        <taxon>Aspergillus subgen. Polypaecilum</taxon>
    </lineage>
</organism>
<evidence type="ECO:0000313" key="1">
    <source>
        <dbReference type="EMBL" id="RJE18259.1"/>
    </source>
</evidence>
<gene>
    <name evidence="1" type="ORF">PHISCL_09405</name>
</gene>
<dbReference type="OrthoDB" id="4177029at2759"/>
<comment type="caution">
    <text evidence="1">The sequence shown here is derived from an EMBL/GenBank/DDBJ whole genome shotgun (WGS) entry which is preliminary data.</text>
</comment>